<name>A0A3M7RQ52_BRAPC</name>
<protein>
    <submittedName>
        <fullName evidence="1">Uncharacterized protein</fullName>
    </submittedName>
</protein>
<evidence type="ECO:0000313" key="1">
    <source>
        <dbReference type="EMBL" id="RNA25609.1"/>
    </source>
</evidence>
<gene>
    <name evidence="1" type="ORF">BpHYR1_011881</name>
</gene>
<dbReference type="Proteomes" id="UP000276133">
    <property type="component" value="Unassembled WGS sequence"/>
</dbReference>
<sequence length="93" mass="10536">MLHFFPSNLHSIKKSPIDSVELGSKFPQLFFSRDLHVFKLQIDIVGKVGSALLAISKVKKNIDHSLKKSLYTQSIILELTAFELFSAFFVQIV</sequence>
<dbReference type="EMBL" id="REGN01002895">
    <property type="protein sequence ID" value="RNA25609.1"/>
    <property type="molecule type" value="Genomic_DNA"/>
</dbReference>
<comment type="caution">
    <text evidence="1">The sequence shown here is derived from an EMBL/GenBank/DDBJ whole genome shotgun (WGS) entry which is preliminary data.</text>
</comment>
<evidence type="ECO:0000313" key="2">
    <source>
        <dbReference type="Proteomes" id="UP000276133"/>
    </source>
</evidence>
<keyword evidence="2" id="KW-1185">Reference proteome</keyword>
<reference evidence="1 2" key="1">
    <citation type="journal article" date="2018" name="Sci. Rep.">
        <title>Genomic signatures of local adaptation to the degree of environmental predictability in rotifers.</title>
        <authorList>
            <person name="Franch-Gras L."/>
            <person name="Hahn C."/>
            <person name="Garcia-Roger E.M."/>
            <person name="Carmona M.J."/>
            <person name="Serra M."/>
            <person name="Gomez A."/>
        </authorList>
    </citation>
    <scope>NUCLEOTIDE SEQUENCE [LARGE SCALE GENOMIC DNA]</scope>
    <source>
        <strain evidence="1">HYR1</strain>
    </source>
</reference>
<proteinExistence type="predicted"/>
<dbReference type="AlphaFoldDB" id="A0A3M7RQ52"/>
<organism evidence="1 2">
    <name type="scientific">Brachionus plicatilis</name>
    <name type="common">Marine rotifer</name>
    <name type="synonym">Brachionus muelleri</name>
    <dbReference type="NCBI Taxonomy" id="10195"/>
    <lineage>
        <taxon>Eukaryota</taxon>
        <taxon>Metazoa</taxon>
        <taxon>Spiralia</taxon>
        <taxon>Gnathifera</taxon>
        <taxon>Rotifera</taxon>
        <taxon>Eurotatoria</taxon>
        <taxon>Monogononta</taxon>
        <taxon>Pseudotrocha</taxon>
        <taxon>Ploima</taxon>
        <taxon>Brachionidae</taxon>
        <taxon>Brachionus</taxon>
    </lineage>
</organism>
<accession>A0A3M7RQ52</accession>